<feature type="domain" description="HTH gntR-type" evidence="4">
    <location>
        <begin position="11"/>
        <end position="78"/>
    </location>
</feature>
<dbReference type="Pfam" id="PF07729">
    <property type="entry name" value="FCD"/>
    <property type="match status" value="1"/>
</dbReference>
<evidence type="ECO:0000256" key="3">
    <source>
        <dbReference type="ARBA" id="ARBA00023163"/>
    </source>
</evidence>
<name>A0A4R2RD23_9RHOB</name>
<dbReference type="Pfam" id="PF00392">
    <property type="entry name" value="GntR"/>
    <property type="match status" value="1"/>
</dbReference>
<keyword evidence="2" id="KW-0238">DNA-binding</keyword>
<dbReference type="Gene3D" id="1.20.120.530">
    <property type="entry name" value="GntR ligand-binding domain-like"/>
    <property type="match status" value="1"/>
</dbReference>
<comment type="caution">
    <text evidence="5">The sequence shown here is derived from an EMBL/GenBank/DDBJ whole genome shotgun (WGS) entry which is preliminary data.</text>
</comment>
<dbReference type="Gene3D" id="1.10.10.10">
    <property type="entry name" value="Winged helix-like DNA-binding domain superfamily/Winged helix DNA-binding domain"/>
    <property type="match status" value="1"/>
</dbReference>
<evidence type="ECO:0000256" key="1">
    <source>
        <dbReference type="ARBA" id="ARBA00023015"/>
    </source>
</evidence>
<organism evidence="5 6">
    <name type="scientific">Rhodovulum bhavnagarense</name>
    <dbReference type="NCBI Taxonomy" id="992286"/>
    <lineage>
        <taxon>Bacteria</taxon>
        <taxon>Pseudomonadati</taxon>
        <taxon>Pseudomonadota</taxon>
        <taxon>Alphaproteobacteria</taxon>
        <taxon>Rhodobacterales</taxon>
        <taxon>Paracoccaceae</taxon>
        <taxon>Rhodovulum</taxon>
    </lineage>
</organism>
<dbReference type="GO" id="GO:0003700">
    <property type="term" value="F:DNA-binding transcription factor activity"/>
    <property type="evidence" value="ECO:0007669"/>
    <property type="project" value="InterPro"/>
</dbReference>
<accession>A0A4R2RD23</accession>
<gene>
    <name evidence="5" type="ORF">EV663_11045</name>
</gene>
<dbReference type="Proteomes" id="UP000295050">
    <property type="component" value="Unassembled WGS sequence"/>
</dbReference>
<protein>
    <submittedName>
        <fullName evidence="5">GntR family transcriptional regulator</fullName>
    </submittedName>
</protein>
<dbReference type="PROSITE" id="PS50949">
    <property type="entry name" value="HTH_GNTR"/>
    <property type="match status" value="1"/>
</dbReference>
<proteinExistence type="predicted"/>
<dbReference type="GO" id="GO:0003677">
    <property type="term" value="F:DNA binding"/>
    <property type="evidence" value="ECO:0007669"/>
    <property type="project" value="UniProtKB-KW"/>
</dbReference>
<dbReference type="CDD" id="cd07377">
    <property type="entry name" value="WHTH_GntR"/>
    <property type="match status" value="1"/>
</dbReference>
<dbReference type="SMART" id="SM00895">
    <property type="entry name" value="FCD"/>
    <property type="match status" value="1"/>
</dbReference>
<dbReference type="PANTHER" id="PTHR43537:SF49">
    <property type="entry name" value="TRANSCRIPTIONAL REGULATORY PROTEIN"/>
    <property type="match status" value="1"/>
</dbReference>
<dbReference type="SUPFAM" id="SSF48008">
    <property type="entry name" value="GntR ligand-binding domain-like"/>
    <property type="match status" value="1"/>
</dbReference>
<reference evidence="5 6" key="1">
    <citation type="submission" date="2019-03" db="EMBL/GenBank/DDBJ databases">
        <title>Genomic Encyclopedia of Type Strains, Phase IV (KMG-IV): sequencing the most valuable type-strain genomes for metagenomic binning, comparative biology and taxonomic classification.</title>
        <authorList>
            <person name="Goeker M."/>
        </authorList>
    </citation>
    <scope>NUCLEOTIDE SEQUENCE [LARGE SCALE GENOMIC DNA]</scope>
    <source>
        <strain evidence="5 6">DSM 24766</strain>
    </source>
</reference>
<keyword evidence="3" id="KW-0804">Transcription</keyword>
<dbReference type="SUPFAM" id="SSF46785">
    <property type="entry name" value="Winged helix' DNA-binding domain"/>
    <property type="match status" value="1"/>
</dbReference>
<sequence length="226" mass="25308">MGWSYTCAMTQKRSDTIAETLEGMILDGTFADGERLDETQLAQRFSVSRTPLREALQRLAVSGLVEQQPRRGVFVRQPGPVELLEMFEVMAELEAACARFAAVRISDDALAAMRAANARCQAAVEARDADGYYRENEHFHAILYRQSGNAYLEQECRRLHRRLTPFRRLQLRLRGRLAQSMAEHEAVVAALEKGDAQAASDAIRSHVAVQGEKFHNLMASLRSAAE</sequence>
<dbReference type="InterPro" id="IPR008920">
    <property type="entry name" value="TF_FadR/GntR_C"/>
</dbReference>
<dbReference type="SMART" id="SM00345">
    <property type="entry name" value="HTH_GNTR"/>
    <property type="match status" value="1"/>
</dbReference>
<evidence type="ECO:0000259" key="4">
    <source>
        <dbReference type="PROSITE" id="PS50949"/>
    </source>
</evidence>
<keyword evidence="1" id="KW-0805">Transcription regulation</keyword>
<dbReference type="InterPro" id="IPR011711">
    <property type="entry name" value="GntR_C"/>
</dbReference>
<keyword evidence="6" id="KW-1185">Reference proteome</keyword>
<dbReference type="EMBL" id="SLXU01000010">
    <property type="protein sequence ID" value="TCP60364.1"/>
    <property type="molecule type" value="Genomic_DNA"/>
</dbReference>
<dbReference type="InterPro" id="IPR036388">
    <property type="entry name" value="WH-like_DNA-bd_sf"/>
</dbReference>
<dbReference type="PRINTS" id="PR00035">
    <property type="entry name" value="HTHGNTR"/>
</dbReference>
<dbReference type="InterPro" id="IPR000524">
    <property type="entry name" value="Tscrpt_reg_HTH_GntR"/>
</dbReference>
<dbReference type="InterPro" id="IPR036390">
    <property type="entry name" value="WH_DNA-bd_sf"/>
</dbReference>
<dbReference type="PANTHER" id="PTHR43537">
    <property type="entry name" value="TRANSCRIPTIONAL REGULATOR, GNTR FAMILY"/>
    <property type="match status" value="1"/>
</dbReference>
<evidence type="ECO:0000313" key="5">
    <source>
        <dbReference type="EMBL" id="TCP60364.1"/>
    </source>
</evidence>
<evidence type="ECO:0000256" key="2">
    <source>
        <dbReference type="ARBA" id="ARBA00023125"/>
    </source>
</evidence>
<evidence type="ECO:0000313" key="6">
    <source>
        <dbReference type="Proteomes" id="UP000295050"/>
    </source>
</evidence>
<dbReference type="AlphaFoldDB" id="A0A4R2RD23"/>